<keyword evidence="1" id="KW-0472">Membrane</keyword>
<evidence type="ECO:0000313" key="4">
    <source>
        <dbReference type="EMBL" id="EMS73093.1"/>
    </source>
</evidence>
<organism evidence="4 5">
    <name type="scientific">Ruminiclostridium cellobioparum subsp. termitidis CT1112</name>
    <dbReference type="NCBI Taxonomy" id="1195236"/>
    <lineage>
        <taxon>Bacteria</taxon>
        <taxon>Bacillati</taxon>
        <taxon>Bacillota</taxon>
        <taxon>Clostridia</taxon>
        <taxon>Eubacteriales</taxon>
        <taxon>Oscillospiraceae</taxon>
        <taxon>Ruminiclostridium</taxon>
    </lineage>
</organism>
<feature type="domain" description="Sporulation protein YpeB PepSY1 and PepSY2" evidence="2">
    <location>
        <begin position="202"/>
        <end position="395"/>
    </location>
</feature>
<dbReference type="PATRIC" id="fig|1195236.3.peg.1297"/>
<comment type="caution">
    <text evidence="4">The sequence shown here is derived from an EMBL/GenBank/DDBJ whole genome shotgun (WGS) entry which is preliminary data.</text>
</comment>
<accession>S0FWZ0</accession>
<sequence length="471" mass="53062">MEQNENENMDNNNDLWQKKRRMSWGVPIAIVAVLALAGVSTWGYYQSKQLSDLRIMMDNQYSRAFLDLNEYVDNLEVLLAKSMVTATPRGTSSMLEEVWRQSNLAQTNMGQLPVAPPILEKTSNFLTQVGDMAYAYNTKTANGLPLSDEEYQSLKKMHGFALSLQNSLHGIEEQINNGKMAWGSAGGPRELKSQNTKNIQTTQFENVDKNFQEYPSMIYDGPYSDHMMKVKPIGLKDEKVSASKAEDIVRKIIGNDKIQGISRLEDSNEGSIKTYRYKVSYKNSDNDGSAEVDITQQGGQVYWMLRNRSVSSGKMSMNAAKKSAQDFLKKNGFGSMTDTYYMRTDGIATICYAYEQDGVTVYPDLVKVKVALDNGEVLGVESKGYLYNHKTRDIPQTQLTVDQARSKINKNLKIEKEGKAIIPTDFKTEKYCYEFIGSLDDQKFILYINALTGTEEDILMLVSTDEGSLTM</sequence>
<dbReference type="AlphaFoldDB" id="S0FWZ0"/>
<feature type="transmembrane region" description="Helical" evidence="1">
    <location>
        <begin position="24"/>
        <end position="45"/>
    </location>
</feature>
<dbReference type="GO" id="GO:0009847">
    <property type="term" value="P:spore germination"/>
    <property type="evidence" value="ECO:0007669"/>
    <property type="project" value="InterPro"/>
</dbReference>
<evidence type="ECO:0000313" key="5">
    <source>
        <dbReference type="Proteomes" id="UP000014155"/>
    </source>
</evidence>
<name>S0FWZ0_RUMCE</name>
<dbReference type="Pfam" id="PF20769">
    <property type="entry name" value="YPEB_N"/>
    <property type="match status" value="1"/>
</dbReference>
<feature type="domain" description="Sporulation protein YpeB N-terminal" evidence="3">
    <location>
        <begin position="51"/>
        <end position="183"/>
    </location>
</feature>
<dbReference type="STRING" id="1195236.CTER_1002"/>
<dbReference type="NCBIfam" id="TIGR02889">
    <property type="entry name" value="spore_YpeB"/>
    <property type="match status" value="1"/>
</dbReference>
<proteinExistence type="predicted"/>
<keyword evidence="1" id="KW-0812">Transmembrane</keyword>
<dbReference type="RefSeq" id="WP_004624427.1">
    <property type="nucleotide sequence ID" value="NZ_AORV01000022.1"/>
</dbReference>
<dbReference type="InterPro" id="IPR014239">
    <property type="entry name" value="YpeB_PepSY1-2"/>
</dbReference>
<dbReference type="Pfam" id="PF14620">
    <property type="entry name" value="YPEB_PepSY1-2"/>
    <property type="match status" value="1"/>
</dbReference>
<keyword evidence="1" id="KW-1133">Transmembrane helix</keyword>
<reference evidence="4 5" key="1">
    <citation type="journal article" date="2013" name="Genome Announc.">
        <title>Draft Genome Sequence of the Cellulolytic, Mesophilic, Anaerobic Bacterium Clostridium termitidis Strain CT1112 (DSM 5398).</title>
        <authorList>
            <person name="Lal S."/>
            <person name="Ramachandran U."/>
            <person name="Zhang X."/>
            <person name="Munir R."/>
            <person name="Sparling R."/>
            <person name="Levin D.B."/>
        </authorList>
    </citation>
    <scope>NUCLEOTIDE SEQUENCE [LARGE SCALE GENOMIC DNA]</scope>
    <source>
        <strain evidence="4 5">CT1112</strain>
    </source>
</reference>
<dbReference type="InterPro" id="IPR048402">
    <property type="entry name" value="YpeB_N"/>
</dbReference>
<dbReference type="eggNOG" id="COG2959">
    <property type="taxonomic scope" value="Bacteria"/>
</dbReference>
<keyword evidence="5" id="KW-1185">Reference proteome</keyword>
<dbReference type="Proteomes" id="UP000014155">
    <property type="component" value="Unassembled WGS sequence"/>
</dbReference>
<evidence type="ECO:0000259" key="2">
    <source>
        <dbReference type="Pfam" id="PF14620"/>
    </source>
</evidence>
<dbReference type="EMBL" id="AORV01000022">
    <property type="protein sequence ID" value="EMS73093.1"/>
    <property type="molecule type" value="Genomic_DNA"/>
</dbReference>
<evidence type="ECO:0000256" key="1">
    <source>
        <dbReference type="SAM" id="Phobius"/>
    </source>
</evidence>
<protein>
    <submittedName>
        <fullName evidence="4">Germination protein YpeB</fullName>
    </submittedName>
</protein>
<gene>
    <name evidence="4" type="ORF">CTER_1002</name>
</gene>
<evidence type="ECO:0000259" key="3">
    <source>
        <dbReference type="Pfam" id="PF20769"/>
    </source>
</evidence>